<dbReference type="GO" id="GO:0005509">
    <property type="term" value="F:calcium ion binding"/>
    <property type="evidence" value="ECO:0007669"/>
    <property type="project" value="InterPro"/>
</dbReference>
<dbReference type="PROSITE" id="PS00330">
    <property type="entry name" value="HEMOLYSIN_CALCIUM"/>
    <property type="match status" value="2"/>
</dbReference>
<dbReference type="RefSeq" id="WP_091875408.1">
    <property type="nucleotide sequence ID" value="NZ_FOLD01000018.1"/>
</dbReference>
<keyword evidence="3" id="KW-1185">Reference proteome</keyword>
<dbReference type="OrthoDB" id="480426at2"/>
<evidence type="ECO:0000313" key="2">
    <source>
        <dbReference type="EMBL" id="SFD17216.1"/>
    </source>
</evidence>
<dbReference type="Proteomes" id="UP000198639">
    <property type="component" value="Unassembled WGS sequence"/>
</dbReference>
<dbReference type="PRINTS" id="PR00313">
    <property type="entry name" value="CABNDNGRPT"/>
</dbReference>
<dbReference type="InterPro" id="IPR011049">
    <property type="entry name" value="Serralysin-like_metalloprot_C"/>
</dbReference>
<dbReference type="InterPro" id="IPR038255">
    <property type="entry name" value="PBS_linker_sf"/>
</dbReference>
<dbReference type="Pfam" id="PF00353">
    <property type="entry name" value="HemolysinCabind"/>
    <property type="match status" value="1"/>
</dbReference>
<evidence type="ECO:0000313" key="3">
    <source>
        <dbReference type="Proteomes" id="UP000198639"/>
    </source>
</evidence>
<dbReference type="SUPFAM" id="SSF51120">
    <property type="entry name" value="beta-Roll"/>
    <property type="match status" value="1"/>
</dbReference>
<organism evidence="2 3">
    <name type="scientific">Massilia yuzhufengensis</name>
    <dbReference type="NCBI Taxonomy" id="1164594"/>
    <lineage>
        <taxon>Bacteria</taxon>
        <taxon>Pseudomonadati</taxon>
        <taxon>Pseudomonadota</taxon>
        <taxon>Betaproteobacteria</taxon>
        <taxon>Burkholderiales</taxon>
        <taxon>Oxalobacteraceae</taxon>
        <taxon>Telluria group</taxon>
        <taxon>Massilia</taxon>
    </lineage>
</organism>
<dbReference type="InterPro" id="IPR018511">
    <property type="entry name" value="Hemolysin-typ_Ca-bd_CS"/>
</dbReference>
<feature type="domain" description="DUF4214" evidence="1">
    <location>
        <begin position="234"/>
        <end position="301"/>
    </location>
</feature>
<evidence type="ECO:0000259" key="1">
    <source>
        <dbReference type="Pfam" id="PF13946"/>
    </source>
</evidence>
<proteinExistence type="predicted"/>
<dbReference type="STRING" id="1164594.SAMN05216204_11833"/>
<accession>A0A1I1Q4X7</accession>
<dbReference type="Gene3D" id="1.10.3130.20">
    <property type="entry name" value="Phycobilisome linker domain"/>
    <property type="match status" value="1"/>
</dbReference>
<dbReference type="Pfam" id="PF13946">
    <property type="entry name" value="DUF4214"/>
    <property type="match status" value="1"/>
</dbReference>
<dbReference type="InterPro" id="IPR001343">
    <property type="entry name" value="Hemolysn_Ca-bd"/>
</dbReference>
<reference evidence="3" key="1">
    <citation type="submission" date="2016-10" db="EMBL/GenBank/DDBJ databases">
        <authorList>
            <person name="Varghese N."/>
            <person name="Submissions S."/>
        </authorList>
    </citation>
    <scope>NUCLEOTIDE SEQUENCE [LARGE SCALE GENOMIC DNA]</scope>
    <source>
        <strain evidence="3">CGMCC 1.12041</strain>
    </source>
</reference>
<protein>
    <recommendedName>
        <fullName evidence="1">DUF4214 domain-containing protein</fullName>
    </recommendedName>
</protein>
<name>A0A1I1Q4X7_9BURK</name>
<dbReference type="InterPro" id="IPR025282">
    <property type="entry name" value="DUF4214"/>
</dbReference>
<dbReference type="EMBL" id="FOLD01000018">
    <property type="protein sequence ID" value="SFD17216.1"/>
    <property type="molecule type" value="Genomic_DNA"/>
</dbReference>
<dbReference type="Gene3D" id="2.150.10.10">
    <property type="entry name" value="Serralysin-like metalloprotease, C-terminal"/>
    <property type="match status" value="1"/>
</dbReference>
<gene>
    <name evidence="2" type="ORF">SAMN05216204_11833</name>
</gene>
<dbReference type="AlphaFoldDB" id="A0A1I1Q4X7"/>
<sequence>MAKVVLSQAFDFRTVQDWNWILRDTSFSQAFIANTTYRQAFDGEFFDTPNTSLQGVVKASSFLMRGELVYSITGLEHDALLLAPYIERRGDLRGLYEPFLAGDDSITGSAGNDGLMGFAGNDLLRGGGGNDWISGGAGSDFAQYSGVRAGFTISRTGLDVTVADDAGAEGIDSLTEVERLVFRDTNVALDVGVGEIGGRAYRLYEAAFNRTPDAAGVGFWIRALDRGVSVSAVAQGFLDSQEYIDAYGSAMLNRDLVTRYYTNILDRAPEQAGIDFWMAKLEGGVSRADVLAGISESQENISGSAAVIANGFAYTPYG</sequence>